<sequence length="167" mass="18810">MFTQEQIITAVIIFAARVMDVSLGTFRNVLVIRRKRLYAFIVSFFECLIWIYAVSRVITDLTDPITSVAFALGFATGTFMGITIEGLFKIGEQAVRIFSLKGDDISDSLRSQGFRVTVFEGKGRNGPVKMVFVQVKRRNVKKVFKLARTIDPLCFMVVDDICDAYTA</sequence>
<keyword evidence="5 6" id="KW-0472">Membrane</keyword>
<feature type="transmembrane region" description="Helical" evidence="6">
    <location>
        <begin position="65"/>
        <end position="88"/>
    </location>
</feature>
<keyword evidence="2" id="KW-1003">Cell membrane</keyword>
<evidence type="ECO:0000313" key="9">
    <source>
        <dbReference type="EMBL" id="QTQ10947.1"/>
    </source>
</evidence>
<reference evidence="9" key="2">
    <citation type="journal article" date="2021" name="Microbiol. Resour. Announc.">
        <title>Complete Genome Sequences of Three Human Oral Treponema parvum Isolates.</title>
        <authorList>
            <person name="Zeng H."/>
            <person name="Watt R.M."/>
        </authorList>
    </citation>
    <scope>NUCLEOTIDE SEQUENCE</scope>
    <source>
        <strain evidence="9">ATCC 700773</strain>
    </source>
</reference>
<dbReference type="InterPro" id="IPR044035">
    <property type="entry name" value="DUF5698"/>
</dbReference>
<dbReference type="AlphaFoldDB" id="A0A975IBN5"/>
<organism evidence="9 10">
    <name type="scientific">Treponema parvum</name>
    <dbReference type="NCBI Taxonomy" id="138851"/>
    <lineage>
        <taxon>Bacteria</taxon>
        <taxon>Pseudomonadati</taxon>
        <taxon>Spirochaetota</taxon>
        <taxon>Spirochaetia</taxon>
        <taxon>Spirochaetales</taxon>
        <taxon>Treponemataceae</taxon>
        <taxon>Treponema</taxon>
    </lineage>
</organism>
<dbReference type="PANTHER" id="PTHR40060:SF1">
    <property type="entry name" value="UPF0316 PROTEIN YEBE"/>
    <property type="match status" value="1"/>
</dbReference>
<evidence type="ECO:0000256" key="4">
    <source>
        <dbReference type="ARBA" id="ARBA00022989"/>
    </source>
</evidence>
<dbReference type="InterPro" id="IPR022930">
    <property type="entry name" value="UPF0316"/>
</dbReference>
<dbReference type="Proteomes" id="UP000671995">
    <property type="component" value="Chromosome"/>
</dbReference>
<dbReference type="GO" id="GO:0005886">
    <property type="term" value="C:plasma membrane"/>
    <property type="evidence" value="ECO:0007669"/>
    <property type="project" value="UniProtKB-SubCell"/>
</dbReference>
<evidence type="ECO:0000256" key="3">
    <source>
        <dbReference type="ARBA" id="ARBA00022692"/>
    </source>
</evidence>
<evidence type="ECO:0000256" key="6">
    <source>
        <dbReference type="SAM" id="Phobius"/>
    </source>
</evidence>
<evidence type="ECO:0000256" key="2">
    <source>
        <dbReference type="ARBA" id="ARBA00022475"/>
    </source>
</evidence>
<feature type="domain" description="DUF2179" evidence="7">
    <location>
        <begin position="115"/>
        <end position="161"/>
    </location>
</feature>
<proteinExistence type="predicted"/>
<dbReference type="CDD" id="cd16381">
    <property type="entry name" value="YitT_C_like_1"/>
    <property type="match status" value="1"/>
</dbReference>
<dbReference type="RefSeq" id="WP_210117740.1">
    <property type="nucleotide sequence ID" value="NZ_CP054257.1"/>
</dbReference>
<reference evidence="9" key="1">
    <citation type="submission" date="2020-05" db="EMBL/GenBank/DDBJ databases">
        <authorList>
            <person name="Zeng H."/>
            <person name="Chan Y.K."/>
            <person name="Watt R.M."/>
        </authorList>
    </citation>
    <scope>NUCLEOTIDE SEQUENCE</scope>
    <source>
        <strain evidence="9">ATCC 700773</strain>
    </source>
</reference>
<feature type="transmembrane region" description="Helical" evidence="6">
    <location>
        <begin position="38"/>
        <end position="59"/>
    </location>
</feature>
<dbReference type="InterPro" id="IPR019264">
    <property type="entry name" value="DUF2179"/>
</dbReference>
<dbReference type="NCBIfam" id="NF003191">
    <property type="entry name" value="PRK04164.1-2"/>
    <property type="match status" value="1"/>
</dbReference>
<dbReference type="Pfam" id="PF18955">
    <property type="entry name" value="DUF5698"/>
    <property type="match status" value="1"/>
</dbReference>
<dbReference type="Gene3D" id="3.30.70.120">
    <property type="match status" value="1"/>
</dbReference>
<gene>
    <name evidence="9" type="ORF">HRI96_01290</name>
</gene>
<name>A0A975IBN5_9SPIR</name>
<feature type="domain" description="DUF5698" evidence="8">
    <location>
        <begin position="25"/>
        <end position="82"/>
    </location>
</feature>
<evidence type="ECO:0000259" key="7">
    <source>
        <dbReference type="Pfam" id="PF10035"/>
    </source>
</evidence>
<evidence type="ECO:0000313" key="10">
    <source>
        <dbReference type="Proteomes" id="UP000671995"/>
    </source>
</evidence>
<dbReference type="Pfam" id="PF10035">
    <property type="entry name" value="DUF2179"/>
    <property type="match status" value="1"/>
</dbReference>
<protein>
    <submittedName>
        <fullName evidence="9">DUF2179 domain-containing protein</fullName>
    </submittedName>
</protein>
<dbReference type="InterPro" id="IPR015867">
    <property type="entry name" value="N-reg_PII/ATP_PRibTrfase_C"/>
</dbReference>
<dbReference type="EMBL" id="CP054257">
    <property type="protein sequence ID" value="QTQ10947.1"/>
    <property type="molecule type" value="Genomic_DNA"/>
</dbReference>
<keyword evidence="4 6" id="KW-1133">Transmembrane helix</keyword>
<accession>A0A975IBN5</accession>
<evidence type="ECO:0000256" key="1">
    <source>
        <dbReference type="ARBA" id="ARBA00004651"/>
    </source>
</evidence>
<evidence type="ECO:0000256" key="5">
    <source>
        <dbReference type="ARBA" id="ARBA00023136"/>
    </source>
</evidence>
<keyword evidence="3 6" id="KW-0812">Transmembrane</keyword>
<dbReference type="PANTHER" id="PTHR40060">
    <property type="entry name" value="UPF0316 PROTEIN YEBE"/>
    <property type="match status" value="1"/>
</dbReference>
<comment type="subcellular location">
    <subcellularLocation>
        <location evidence="1">Cell membrane</location>
        <topology evidence="1">Multi-pass membrane protein</topology>
    </subcellularLocation>
</comment>
<evidence type="ECO:0000259" key="8">
    <source>
        <dbReference type="Pfam" id="PF18955"/>
    </source>
</evidence>